<sequence>MGRPRLRRNLPPLVELRPSGFLGTEVPLDGRRFVLKKVLVAIADGKDVFILLADGLLVRAQTSLDVMEIVYPALFVRVSRELLVPIARVTAIEALPCARGATPHRLLTVKGLDGDHVKTLIQLAHKNLKDRVGVSQARMAETLARIKIRDRFVDERISVARARIPAVTTALVAYEAETGRRIKRHGHIADA</sequence>
<dbReference type="AlphaFoldDB" id="A0A2N7W0X9"/>
<comment type="caution">
    <text evidence="1">The sequence shown here is derived from an EMBL/GenBank/DDBJ whole genome shotgun (WGS) entry which is preliminary data.</text>
</comment>
<protein>
    <submittedName>
        <fullName evidence="1">Uncharacterized protein</fullName>
    </submittedName>
</protein>
<accession>A0A2N7W0X9</accession>
<reference evidence="1 2" key="1">
    <citation type="submission" date="2018-01" db="EMBL/GenBank/DDBJ databases">
        <title>Whole genome analyses suggest that Burkholderia sensu lato contains two further novel genera in the rhizoxinica-symbiotica group Mycetohabitans gen. nov., and Trinickia gen. nov.: implications for the evolution of diazotrophy and nodulation in the Burkholderiaceae.</title>
        <authorList>
            <person name="Estrada-de los Santos P."/>
            <person name="Palmer M."/>
            <person name="Chavez-Ramirez B."/>
            <person name="Beukes C."/>
            <person name="Steenkamp E.T."/>
            <person name="Hirsch A.M."/>
            <person name="Manyaka P."/>
            <person name="Maluk M."/>
            <person name="Lafos M."/>
            <person name="Crook M."/>
            <person name="Gross E."/>
            <person name="Simon M.F."/>
            <person name="Bueno dos Reis Junior F."/>
            <person name="Poole P.S."/>
            <person name="Venter S.N."/>
            <person name="James E.K."/>
        </authorList>
    </citation>
    <scope>NUCLEOTIDE SEQUENCE [LARGE SCALE GENOMIC DNA]</scope>
    <source>
        <strain evidence="1 2">GIMN1.004</strain>
    </source>
</reference>
<evidence type="ECO:0000313" key="2">
    <source>
        <dbReference type="Proteomes" id="UP000235616"/>
    </source>
</evidence>
<dbReference type="EMBL" id="PNYA01000002">
    <property type="protein sequence ID" value="PMS23035.1"/>
    <property type="molecule type" value="Genomic_DNA"/>
</dbReference>
<evidence type="ECO:0000313" key="1">
    <source>
        <dbReference type="EMBL" id="PMS23035.1"/>
    </source>
</evidence>
<proteinExistence type="predicted"/>
<organism evidence="1 2">
    <name type="scientific">Trinickia dabaoshanensis</name>
    <dbReference type="NCBI Taxonomy" id="564714"/>
    <lineage>
        <taxon>Bacteria</taxon>
        <taxon>Pseudomonadati</taxon>
        <taxon>Pseudomonadota</taxon>
        <taxon>Betaproteobacteria</taxon>
        <taxon>Burkholderiales</taxon>
        <taxon>Burkholderiaceae</taxon>
        <taxon>Trinickia</taxon>
    </lineage>
</organism>
<keyword evidence="2" id="KW-1185">Reference proteome</keyword>
<name>A0A2N7W0X9_9BURK</name>
<dbReference type="Proteomes" id="UP000235616">
    <property type="component" value="Unassembled WGS sequence"/>
</dbReference>
<gene>
    <name evidence="1" type="ORF">C0Z18_02090</name>
</gene>
<dbReference type="RefSeq" id="WP_102643725.1">
    <property type="nucleotide sequence ID" value="NZ_PNYA01000002.1"/>
</dbReference>